<name>A0A1N6NKQ3_9SPIO</name>
<dbReference type="STRING" id="159291.SAMN05920897_101308"/>
<organism evidence="1 2">
    <name type="scientific">Alkalispirochaeta americana</name>
    <dbReference type="NCBI Taxonomy" id="159291"/>
    <lineage>
        <taxon>Bacteria</taxon>
        <taxon>Pseudomonadati</taxon>
        <taxon>Spirochaetota</taxon>
        <taxon>Spirochaetia</taxon>
        <taxon>Spirochaetales</taxon>
        <taxon>Spirochaetaceae</taxon>
        <taxon>Alkalispirochaeta</taxon>
    </lineage>
</organism>
<proteinExistence type="predicted"/>
<dbReference type="Proteomes" id="UP000186400">
    <property type="component" value="Unassembled WGS sequence"/>
</dbReference>
<evidence type="ECO:0000313" key="2">
    <source>
        <dbReference type="Proteomes" id="UP000186400"/>
    </source>
</evidence>
<dbReference type="OrthoDB" id="369426at2"/>
<keyword evidence="2" id="KW-1185">Reference proteome</keyword>
<evidence type="ECO:0000313" key="1">
    <source>
        <dbReference type="EMBL" id="SIP92738.1"/>
    </source>
</evidence>
<dbReference type="RefSeq" id="WP_076487566.1">
    <property type="nucleotide sequence ID" value="NZ_FTMS01000001.1"/>
</dbReference>
<reference evidence="1 2" key="1">
    <citation type="submission" date="2017-01" db="EMBL/GenBank/DDBJ databases">
        <authorList>
            <person name="Mah S.A."/>
            <person name="Swanson W.J."/>
            <person name="Moy G.W."/>
            <person name="Vacquier V.D."/>
        </authorList>
    </citation>
    <scope>NUCLEOTIDE SEQUENCE [LARGE SCALE GENOMIC DNA]</scope>
    <source>
        <strain evidence="1 2">ASpG1</strain>
    </source>
</reference>
<dbReference type="EMBL" id="FTMS01000001">
    <property type="protein sequence ID" value="SIP92738.1"/>
    <property type="molecule type" value="Genomic_DNA"/>
</dbReference>
<gene>
    <name evidence="1" type="ORF">SAMN05920897_101308</name>
</gene>
<dbReference type="AlphaFoldDB" id="A0A1N6NKQ3"/>
<sequence length="176" mass="19254">MGDFFHQVPKTVQEHLRRITATSGLPDTGESLELIAQGWLEKRDLFEQRQEEHGLSEVSSFSADEAHGALVLTYSGSLITVGPLAEEGRRVEYTSIGLRQDVPDAATAEATDLTADLAVNDLASFSRGPIHTSSAVFAIALVEEDMDQDEEQELLAGVTQVLARDFVEVNKTLLRE</sequence>
<accession>A0A1N6NKQ3</accession>
<protein>
    <submittedName>
        <fullName evidence="1">Uncharacterized protein</fullName>
    </submittedName>
</protein>